<dbReference type="EMBL" id="SBKN01000004">
    <property type="protein sequence ID" value="RXR22556.1"/>
    <property type="molecule type" value="Genomic_DNA"/>
</dbReference>
<proteinExistence type="predicted"/>
<dbReference type="InterPro" id="IPR041673">
    <property type="entry name" value="TetR_C_23"/>
</dbReference>
<evidence type="ECO:0000313" key="2">
    <source>
        <dbReference type="EMBL" id="RXR22556.1"/>
    </source>
</evidence>
<protein>
    <submittedName>
        <fullName evidence="2">TetR/AcrR family transcriptional regulator</fullName>
    </submittedName>
</protein>
<evidence type="ECO:0000259" key="1">
    <source>
        <dbReference type="Pfam" id="PF17931"/>
    </source>
</evidence>
<dbReference type="InterPro" id="IPR036271">
    <property type="entry name" value="Tet_transcr_reg_TetR-rel_C_sf"/>
</dbReference>
<keyword evidence="3" id="KW-1185">Reference proteome</keyword>
<comment type="caution">
    <text evidence="2">The sequence shown here is derived from an EMBL/GenBank/DDBJ whole genome shotgun (WGS) entry which is preliminary data.</text>
</comment>
<dbReference type="AlphaFoldDB" id="A0A4Q1K8C6"/>
<name>A0A4Q1K8C6_9FLAO</name>
<dbReference type="RefSeq" id="WP_129461441.1">
    <property type="nucleotide sequence ID" value="NZ_SBKN01000004.1"/>
</dbReference>
<feature type="domain" description="Tetracyclin repressor-like C-terminal" evidence="1">
    <location>
        <begin position="91"/>
        <end position="218"/>
    </location>
</feature>
<sequence>MEPTAKKRGKKKIVDDQVIVSLFMDSVLKNDAEPKNVYQFCHDNGITEADFYVHYGSLAAVKEDIWVQMFANAVATMKNDEHYESYNQRNKLLTLYFTFFEILTLNRSYVLFQLEGHQQALKNLKSLKGLRNQFKDFVVDTFDFPQEEMWKEKFEKISKPVMAEGAWVNFLFLLKFWIEDTSKGFEKTDVLIEKSVNTAMDLANTQPLESLFDLGKFLWKEKMN</sequence>
<dbReference type="Pfam" id="PF17931">
    <property type="entry name" value="TetR_C_23"/>
    <property type="match status" value="1"/>
</dbReference>
<dbReference type="SUPFAM" id="SSF48498">
    <property type="entry name" value="Tetracyclin repressor-like, C-terminal domain"/>
    <property type="match status" value="1"/>
</dbReference>
<gene>
    <name evidence="2" type="ORF">EQG61_08210</name>
</gene>
<dbReference type="OrthoDB" id="977687at2"/>
<dbReference type="Proteomes" id="UP000289857">
    <property type="component" value="Unassembled WGS sequence"/>
</dbReference>
<organism evidence="2 3">
    <name type="scientific">Flavobacterium stagni</name>
    <dbReference type="NCBI Taxonomy" id="2506421"/>
    <lineage>
        <taxon>Bacteria</taxon>
        <taxon>Pseudomonadati</taxon>
        <taxon>Bacteroidota</taxon>
        <taxon>Flavobacteriia</taxon>
        <taxon>Flavobacteriales</taxon>
        <taxon>Flavobacteriaceae</taxon>
        <taxon>Flavobacterium</taxon>
    </lineage>
</organism>
<evidence type="ECO:0000313" key="3">
    <source>
        <dbReference type="Proteomes" id="UP000289857"/>
    </source>
</evidence>
<accession>A0A4Q1K8C6</accession>
<reference evidence="3" key="1">
    <citation type="submission" date="2019-01" db="EMBL/GenBank/DDBJ databases">
        <title>Cytophagaceae bacterium strain CAR-16.</title>
        <authorList>
            <person name="Chen W.-M."/>
        </authorList>
    </citation>
    <scope>NUCLEOTIDE SEQUENCE [LARGE SCALE GENOMIC DNA]</scope>
    <source>
        <strain evidence="3">WWJ-16</strain>
    </source>
</reference>